<keyword evidence="1" id="KW-1133">Transmembrane helix</keyword>
<dbReference type="AlphaFoldDB" id="A0A0A0EGB7"/>
<accession>A0A0A0EGB7</accession>
<feature type="transmembrane region" description="Helical" evidence="1">
    <location>
        <begin position="37"/>
        <end position="56"/>
    </location>
</feature>
<feature type="transmembrane region" description="Helical" evidence="1">
    <location>
        <begin position="62"/>
        <end position="82"/>
    </location>
</feature>
<organism evidence="2 3">
    <name type="scientific">Pseudooceanicola atlanticus</name>
    <dbReference type="NCBI Taxonomy" id="1461694"/>
    <lineage>
        <taxon>Bacteria</taxon>
        <taxon>Pseudomonadati</taxon>
        <taxon>Pseudomonadota</taxon>
        <taxon>Alphaproteobacteria</taxon>
        <taxon>Rhodobacterales</taxon>
        <taxon>Paracoccaceae</taxon>
        <taxon>Pseudooceanicola</taxon>
    </lineage>
</organism>
<name>A0A0A0EGB7_9RHOB</name>
<keyword evidence="1" id="KW-0472">Membrane</keyword>
<keyword evidence="3" id="KW-1185">Reference proteome</keyword>
<evidence type="ECO:0000256" key="1">
    <source>
        <dbReference type="SAM" id="Phobius"/>
    </source>
</evidence>
<feature type="transmembrane region" description="Helical" evidence="1">
    <location>
        <begin position="243"/>
        <end position="263"/>
    </location>
</feature>
<dbReference type="OrthoDB" id="271600at2"/>
<protein>
    <submittedName>
        <fullName evidence="2">Membrane protein</fullName>
    </submittedName>
</protein>
<proteinExistence type="predicted"/>
<dbReference type="Proteomes" id="UP000030004">
    <property type="component" value="Unassembled WGS sequence"/>
</dbReference>
<sequence length="400" mass="41552">MDWIDLAVILAALAVGGILTLPALARAPLWRAALTPLASIIGSGFLVLGPILAISYGRWAPLAMAALCVAAYALGGAVRANIARRAAGPRTRAEEALDRAASWVLAFAYIISVAYYLGLFGAFALERTGIASDISQRGLTTAVFLVILVTGWTKGFAALERMEQVAVSLKLAVIGGLLAGMATVFATASGPASPGLTDAPASVTGWAALSLAFGLIVTVQGFETSRYLGAEYDPATRNRSMRLAQIVSTAIYMGYVLLLTALFDPSHMSMSETAIIALMDQIAPSLPLLLILAALVAQFSAAVADTGGAGGLLAELTSDRIAPRTGYALLAAFGIALTWSADIYAIIAYASRAFALYYALQCAIAARGHWTEARLPALWYSALSLTALAMALFGTPVEGG</sequence>
<feature type="transmembrane region" description="Helical" evidence="1">
    <location>
        <begin position="288"/>
        <end position="314"/>
    </location>
</feature>
<dbReference type="eggNOG" id="ENOG502Z7XH">
    <property type="taxonomic scope" value="Bacteria"/>
</dbReference>
<dbReference type="EMBL" id="AQQX01000003">
    <property type="protein sequence ID" value="KGM49168.1"/>
    <property type="molecule type" value="Genomic_DNA"/>
</dbReference>
<feature type="transmembrane region" description="Helical" evidence="1">
    <location>
        <begin position="6"/>
        <end position="25"/>
    </location>
</feature>
<feature type="transmembrane region" description="Helical" evidence="1">
    <location>
        <begin position="137"/>
        <end position="159"/>
    </location>
</feature>
<feature type="transmembrane region" description="Helical" evidence="1">
    <location>
        <begin position="377"/>
        <end position="397"/>
    </location>
</feature>
<feature type="transmembrane region" description="Helical" evidence="1">
    <location>
        <begin position="103"/>
        <end position="125"/>
    </location>
</feature>
<gene>
    <name evidence="2" type="ORF">ATO9_10900</name>
</gene>
<comment type="caution">
    <text evidence="2">The sequence shown here is derived from an EMBL/GenBank/DDBJ whole genome shotgun (WGS) entry which is preliminary data.</text>
</comment>
<evidence type="ECO:0000313" key="2">
    <source>
        <dbReference type="EMBL" id="KGM49168.1"/>
    </source>
</evidence>
<feature type="transmembrane region" description="Helical" evidence="1">
    <location>
        <begin position="171"/>
        <end position="191"/>
    </location>
</feature>
<dbReference type="Gene3D" id="1.20.1740.10">
    <property type="entry name" value="Amino acid/polyamine transporter I"/>
    <property type="match status" value="1"/>
</dbReference>
<reference evidence="2 3" key="1">
    <citation type="journal article" date="2015" name="Antonie Van Leeuwenhoek">
        <title>Pseudooceanicola atlanticus gen. nov. sp. nov., isolated from surface seawater of the Atlantic Ocean and reclassification of Oceanicola batsensis, Oceanicola marinus, Oceanicola nitratireducens, Oceanicola nanhaiensis, Oceanicola antarcticus and Oceanicola flagellatus, as Pseudooceanicola batsensis comb. nov., Pseudooceanicola marinus comb. nov., Pseudooceanicola nitratireducens comb. nov., Pseudooceanicola nanhaiensis comb. nov., Pseudooceanicola antarcticus comb. nov., and Pseudooceanicola flagellatus comb. nov.</title>
        <authorList>
            <person name="Lai Q."/>
            <person name="Li G."/>
            <person name="Liu X."/>
            <person name="Du Y."/>
            <person name="Sun F."/>
            <person name="Shao Z."/>
        </authorList>
    </citation>
    <scope>NUCLEOTIDE SEQUENCE [LARGE SCALE GENOMIC DNA]</scope>
    <source>
        <strain evidence="2 3">22II-s11g</strain>
    </source>
</reference>
<feature type="transmembrane region" description="Helical" evidence="1">
    <location>
        <begin position="203"/>
        <end position="222"/>
    </location>
</feature>
<keyword evidence="1" id="KW-0812">Transmembrane</keyword>
<evidence type="ECO:0000313" key="3">
    <source>
        <dbReference type="Proteomes" id="UP000030004"/>
    </source>
</evidence>
<feature type="transmembrane region" description="Helical" evidence="1">
    <location>
        <begin position="326"/>
        <end position="347"/>
    </location>
</feature>
<dbReference type="STRING" id="1461694.ATO9_10900"/>